<dbReference type="AlphaFoldDB" id="A0A9D1REY0"/>
<sequence length="253" mass="27937">MKIKSFSIYSHGNTLRGVIIKPENVNYPCKTVIVSHGFASNMAITAPYVKPFLKAGYVAVLYDFCMSGSGISTGKSTGMSVLTERENLNDLLYYVKRLPFVDPDHILLAGCSQGGLVSALAAAEHEQDVRALCLYYPALCIPADARRGHMITARFEPDCIPETFYAITVKLGRKYAADAASLDPYQEICSFKKPVLIVHGIEDKLVNITYSRKAAERYTNCKLFEVHGDHGFILRGLKASEKATLAFINENNL</sequence>
<dbReference type="InterPro" id="IPR029058">
    <property type="entry name" value="AB_hydrolase_fold"/>
</dbReference>
<keyword evidence="1" id="KW-0378">Hydrolase</keyword>
<reference evidence="3" key="1">
    <citation type="journal article" date="2021" name="PeerJ">
        <title>Extensive microbial diversity within the chicken gut microbiome revealed by metagenomics and culture.</title>
        <authorList>
            <person name="Gilroy R."/>
            <person name="Ravi A."/>
            <person name="Getino M."/>
            <person name="Pursley I."/>
            <person name="Horton D.L."/>
            <person name="Alikhan N.F."/>
            <person name="Baker D."/>
            <person name="Gharbi K."/>
            <person name="Hall N."/>
            <person name="Watson M."/>
            <person name="Adriaenssens E.M."/>
            <person name="Foster-Nyarko E."/>
            <person name="Jarju S."/>
            <person name="Secka A."/>
            <person name="Antonio M."/>
            <person name="Oren A."/>
            <person name="Chaudhuri R.R."/>
            <person name="La Ragione R."/>
            <person name="Hildebrand F."/>
            <person name="Pallen M.J."/>
        </authorList>
    </citation>
    <scope>NUCLEOTIDE SEQUENCE</scope>
    <source>
        <strain evidence="3">421</strain>
    </source>
</reference>
<evidence type="ECO:0000259" key="2">
    <source>
        <dbReference type="Pfam" id="PF12146"/>
    </source>
</evidence>
<name>A0A9D1REY0_9FIRM</name>
<dbReference type="PANTHER" id="PTHR22946">
    <property type="entry name" value="DIENELACTONE HYDROLASE DOMAIN-CONTAINING PROTEIN-RELATED"/>
    <property type="match status" value="1"/>
</dbReference>
<dbReference type="GO" id="GO:0052689">
    <property type="term" value="F:carboxylic ester hydrolase activity"/>
    <property type="evidence" value="ECO:0007669"/>
    <property type="project" value="UniProtKB-ARBA"/>
</dbReference>
<proteinExistence type="predicted"/>
<dbReference type="InterPro" id="IPR050261">
    <property type="entry name" value="FrsA_esterase"/>
</dbReference>
<reference evidence="3" key="2">
    <citation type="submission" date="2021-04" db="EMBL/GenBank/DDBJ databases">
        <authorList>
            <person name="Gilroy R."/>
        </authorList>
    </citation>
    <scope>NUCLEOTIDE SEQUENCE</scope>
    <source>
        <strain evidence="3">421</strain>
    </source>
</reference>
<dbReference type="InterPro" id="IPR022742">
    <property type="entry name" value="Hydrolase_4"/>
</dbReference>
<gene>
    <name evidence="3" type="ORF">IAA48_06900</name>
</gene>
<dbReference type="Proteomes" id="UP000824205">
    <property type="component" value="Unassembled WGS sequence"/>
</dbReference>
<dbReference type="Pfam" id="PF12146">
    <property type="entry name" value="Hydrolase_4"/>
    <property type="match status" value="1"/>
</dbReference>
<evidence type="ECO:0000313" key="4">
    <source>
        <dbReference type="Proteomes" id="UP000824205"/>
    </source>
</evidence>
<dbReference type="Gene3D" id="3.40.50.1820">
    <property type="entry name" value="alpha/beta hydrolase"/>
    <property type="match status" value="1"/>
</dbReference>
<comment type="caution">
    <text evidence="3">The sequence shown here is derived from an EMBL/GenBank/DDBJ whole genome shotgun (WGS) entry which is preliminary data.</text>
</comment>
<evidence type="ECO:0000256" key="1">
    <source>
        <dbReference type="ARBA" id="ARBA00022801"/>
    </source>
</evidence>
<dbReference type="PANTHER" id="PTHR22946:SF9">
    <property type="entry name" value="POLYKETIDE TRANSFERASE AF380"/>
    <property type="match status" value="1"/>
</dbReference>
<evidence type="ECO:0000313" key="3">
    <source>
        <dbReference type="EMBL" id="HIW86210.1"/>
    </source>
</evidence>
<dbReference type="EMBL" id="DXGE01000029">
    <property type="protein sequence ID" value="HIW86210.1"/>
    <property type="molecule type" value="Genomic_DNA"/>
</dbReference>
<organism evidence="3 4">
    <name type="scientific">Candidatus Eubacterium faecipullorum</name>
    <dbReference type="NCBI Taxonomy" id="2838571"/>
    <lineage>
        <taxon>Bacteria</taxon>
        <taxon>Bacillati</taxon>
        <taxon>Bacillota</taxon>
        <taxon>Clostridia</taxon>
        <taxon>Eubacteriales</taxon>
        <taxon>Eubacteriaceae</taxon>
        <taxon>Eubacterium</taxon>
    </lineage>
</organism>
<protein>
    <submittedName>
        <fullName evidence="3">Lysophospholipase</fullName>
    </submittedName>
</protein>
<accession>A0A9D1REY0</accession>
<dbReference type="SUPFAM" id="SSF53474">
    <property type="entry name" value="alpha/beta-Hydrolases"/>
    <property type="match status" value="1"/>
</dbReference>
<feature type="domain" description="Serine aminopeptidase S33" evidence="2">
    <location>
        <begin position="28"/>
        <end position="162"/>
    </location>
</feature>